<dbReference type="Proteomes" id="UP001183615">
    <property type="component" value="Unassembled WGS sequence"/>
</dbReference>
<proteinExistence type="predicted"/>
<feature type="compositionally biased region" description="Gly residues" evidence="1">
    <location>
        <begin position="132"/>
        <end position="144"/>
    </location>
</feature>
<keyword evidence="3" id="KW-1185">Reference proteome</keyword>
<gene>
    <name evidence="2" type="ORF">RM779_00090</name>
</gene>
<accession>A0ABU2RWW7</accession>
<evidence type="ECO:0000313" key="3">
    <source>
        <dbReference type="Proteomes" id="UP001183615"/>
    </source>
</evidence>
<comment type="caution">
    <text evidence="2">The sequence shown here is derived from an EMBL/GenBank/DDBJ whole genome shotgun (WGS) entry which is preliminary data.</text>
</comment>
<evidence type="ECO:0000256" key="1">
    <source>
        <dbReference type="SAM" id="MobiDB-lite"/>
    </source>
</evidence>
<dbReference type="EMBL" id="JAVREV010000001">
    <property type="protein sequence ID" value="MDT0441003.1"/>
    <property type="molecule type" value="Genomic_DNA"/>
</dbReference>
<organism evidence="2 3">
    <name type="scientific">Streptomyces johnsoniae</name>
    <dbReference type="NCBI Taxonomy" id="3075532"/>
    <lineage>
        <taxon>Bacteria</taxon>
        <taxon>Bacillati</taxon>
        <taxon>Actinomycetota</taxon>
        <taxon>Actinomycetes</taxon>
        <taxon>Kitasatosporales</taxon>
        <taxon>Streptomycetaceae</taxon>
        <taxon>Streptomyces</taxon>
    </lineage>
</organism>
<dbReference type="RefSeq" id="WP_311614464.1">
    <property type="nucleotide sequence ID" value="NZ_JAVREV010000001.1"/>
</dbReference>
<name>A0ABU2RWW7_9ACTN</name>
<protein>
    <submittedName>
        <fullName evidence="2">Uncharacterized protein</fullName>
    </submittedName>
</protein>
<feature type="region of interest" description="Disordered" evidence="1">
    <location>
        <begin position="120"/>
        <end position="144"/>
    </location>
</feature>
<sequence length="144" mass="15881">MTDDSYRSAGRPDLYLPDGELPDFVGWLESAVETLRSSRLSPEQLSDLRSEAGQFGESSAAAELFSRYEEIRARLEGFVRIQQDAIEMLGITTTLVENDYTATEMEQIERLQQITAHMDELYSTPGPRPGDDGTGGGGAQDMAQ</sequence>
<evidence type="ECO:0000313" key="2">
    <source>
        <dbReference type="EMBL" id="MDT0441003.1"/>
    </source>
</evidence>
<reference evidence="3" key="1">
    <citation type="submission" date="2023-07" db="EMBL/GenBank/DDBJ databases">
        <title>30 novel species of actinomycetes from the DSMZ collection.</title>
        <authorList>
            <person name="Nouioui I."/>
        </authorList>
    </citation>
    <scope>NUCLEOTIDE SEQUENCE [LARGE SCALE GENOMIC DNA]</scope>
    <source>
        <strain evidence="3">DSM 41886</strain>
    </source>
</reference>